<dbReference type="AlphaFoldDB" id="A0A3P7YXJ2"/>
<dbReference type="Proteomes" id="UP000269396">
    <property type="component" value="Unassembled WGS sequence"/>
</dbReference>
<evidence type="ECO:0000313" key="2">
    <source>
        <dbReference type="Proteomes" id="UP000269396"/>
    </source>
</evidence>
<dbReference type="EMBL" id="UZAL01000285">
    <property type="protein sequence ID" value="VDO69593.1"/>
    <property type="molecule type" value="Genomic_DNA"/>
</dbReference>
<protein>
    <submittedName>
        <fullName evidence="1">Uncharacterized protein</fullName>
    </submittedName>
</protein>
<proteinExistence type="predicted"/>
<evidence type="ECO:0000313" key="1">
    <source>
        <dbReference type="EMBL" id="VDO69593.1"/>
    </source>
</evidence>
<keyword evidence="2" id="KW-1185">Reference proteome</keyword>
<organism evidence="1 2">
    <name type="scientific">Schistosoma mattheei</name>
    <dbReference type="NCBI Taxonomy" id="31246"/>
    <lineage>
        <taxon>Eukaryota</taxon>
        <taxon>Metazoa</taxon>
        <taxon>Spiralia</taxon>
        <taxon>Lophotrochozoa</taxon>
        <taxon>Platyhelminthes</taxon>
        <taxon>Trematoda</taxon>
        <taxon>Digenea</taxon>
        <taxon>Strigeidida</taxon>
        <taxon>Schistosomatoidea</taxon>
        <taxon>Schistosomatidae</taxon>
        <taxon>Schistosoma</taxon>
    </lineage>
</organism>
<reference evidence="1 2" key="1">
    <citation type="submission" date="2018-11" db="EMBL/GenBank/DDBJ databases">
        <authorList>
            <consortium name="Pathogen Informatics"/>
        </authorList>
    </citation>
    <scope>NUCLEOTIDE SEQUENCE [LARGE SCALE GENOMIC DNA]</scope>
    <source>
        <strain>Denwood</strain>
        <strain evidence="2">Zambia</strain>
    </source>
</reference>
<sequence>MTGSLNTIPEINSLKLLTSAIFVTTSVPIFK</sequence>
<name>A0A3P7YXJ2_9TREM</name>
<accession>A0A3P7YXJ2</accession>
<gene>
    <name evidence="1" type="ORF">SMTD_LOCUS342</name>
</gene>